<sequence>MSAQAPAEPAALPLLFLCRHGQTDWNAQGRIQGQRDIPLNDTGRAQAARNGATLREILGDAVREFDFIASPLGRTMETMRILRRNAGLPEEGFSTDARLKELHFGEWQGFTLAEMEKREPGAVAARNRDKWNYLPAGAQAESYGLLARRVRPVFERLKRPTILVAHGGITRAFLHLHAGVPQADAAHADILQDRVLRWQDGTAVWV</sequence>
<proteinExistence type="predicted"/>
<protein>
    <submittedName>
        <fullName evidence="1">Histidine phosphatase family protein</fullName>
    </submittedName>
</protein>
<evidence type="ECO:0000313" key="2">
    <source>
        <dbReference type="Proteomes" id="UP001597371"/>
    </source>
</evidence>
<accession>A0ABW5CM19</accession>
<comment type="caution">
    <text evidence="1">The sequence shown here is derived from an EMBL/GenBank/DDBJ whole genome shotgun (WGS) entry which is preliminary data.</text>
</comment>
<dbReference type="RefSeq" id="WP_209736624.1">
    <property type="nucleotide sequence ID" value="NZ_CP072611.1"/>
</dbReference>
<dbReference type="Gene3D" id="3.40.50.1240">
    <property type="entry name" value="Phosphoglycerate mutase-like"/>
    <property type="match status" value="1"/>
</dbReference>
<dbReference type="SMART" id="SM00855">
    <property type="entry name" value="PGAM"/>
    <property type="match status" value="1"/>
</dbReference>
<dbReference type="PANTHER" id="PTHR48100">
    <property type="entry name" value="BROAD-SPECIFICITY PHOSPHATASE YOR283W-RELATED"/>
    <property type="match status" value="1"/>
</dbReference>
<keyword evidence="2" id="KW-1185">Reference proteome</keyword>
<dbReference type="InterPro" id="IPR013078">
    <property type="entry name" value="His_Pase_superF_clade-1"/>
</dbReference>
<dbReference type="Pfam" id="PF00300">
    <property type="entry name" value="His_Phos_1"/>
    <property type="match status" value="1"/>
</dbReference>
<dbReference type="PROSITE" id="PS00175">
    <property type="entry name" value="PG_MUTASE"/>
    <property type="match status" value="1"/>
</dbReference>
<name>A0ABW5CM19_9HYPH</name>
<gene>
    <name evidence="1" type="ORF">ACFSKQ_07190</name>
</gene>
<dbReference type="InterPro" id="IPR029033">
    <property type="entry name" value="His_PPase_superfam"/>
</dbReference>
<dbReference type="EMBL" id="JBHUIJ010000006">
    <property type="protein sequence ID" value="MFD2237250.1"/>
    <property type="molecule type" value="Genomic_DNA"/>
</dbReference>
<dbReference type="SUPFAM" id="SSF53254">
    <property type="entry name" value="Phosphoglycerate mutase-like"/>
    <property type="match status" value="1"/>
</dbReference>
<organism evidence="1 2">
    <name type="scientific">Aureimonas populi</name>
    <dbReference type="NCBI Taxonomy" id="1701758"/>
    <lineage>
        <taxon>Bacteria</taxon>
        <taxon>Pseudomonadati</taxon>
        <taxon>Pseudomonadota</taxon>
        <taxon>Alphaproteobacteria</taxon>
        <taxon>Hyphomicrobiales</taxon>
        <taxon>Aurantimonadaceae</taxon>
        <taxon>Aureimonas</taxon>
    </lineage>
</organism>
<dbReference type="InterPro" id="IPR001345">
    <property type="entry name" value="PG/BPGM_mutase_AS"/>
</dbReference>
<dbReference type="PANTHER" id="PTHR48100:SF59">
    <property type="entry name" value="ADENOSYLCOBALAMIN_ALPHA-RIBAZOLE PHOSPHATASE"/>
    <property type="match status" value="1"/>
</dbReference>
<dbReference type="Proteomes" id="UP001597371">
    <property type="component" value="Unassembled WGS sequence"/>
</dbReference>
<dbReference type="PIRSF" id="PIRSF000709">
    <property type="entry name" value="6PFK_2-Ptase"/>
    <property type="match status" value="1"/>
</dbReference>
<dbReference type="InterPro" id="IPR050275">
    <property type="entry name" value="PGM_Phosphatase"/>
</dbReference>
<evidence type="ECO:0000313" key="1">
    <source>
        <dbReference type="EMBL" id="MFD2237250.1"/>
    </source>
</evidence>
<dbReference type="CDD" id="cd07067">
    <property type="entry name" value="HP_PGM_like"/>
    <property type="match status" value="1"/>
</dbReference>
<reference evidence="2" key="1">
    <citation type="journal article" date="2019" name="Int. J. Syst. Evol. Microbiol.">
        <title>The Global Catalogue of Microorganisms (GCM) 10K type strain sequencing project: providing services to taxonomists for standard genome sequencing and annotation.</title>
        <authorList>
            <consortium name="The Broad Institute Genomics Platform"/>
            <consortium name="The Broad Institute Genome Sequencing Center for Infectious Disease"/>
            <person name="Wu L."/>
            <person name="Ma J."/>
        </authorList>
    </citation>
    <scope>NUCLEOTIDE SEQUENCE [LARGE SCALE GENOMIC DNA]</scope>
    <source>
        <strain evidence="2">ZS-35-S2</strain>
    </source>
</reference>